<keyword evidence="1" id="KW-0732">Signal</keyword>
<reference evidence="2 3" key="1">
    <citation type="submission" date="2019-03" db="EMBL/GenBank/DDBJ databases">
        <title>Genomic Encyclopedia of Archaeal and Bacterial Type Strains, Phase II (KMG-II): from individual species to whole genera.</title>
        <authorList>
            <person name="Goeker M."/>
        </authorList>
    </citation>
    <scope>NUCLEOTIDE SEQUENCE [LARGE SCALE GENOMIC DNA]</scope>
    <source>
        <strain evidence="2 3">DSM 19035</strain>
    </source>
</reference>
<organism evidence="2 3">
    <name type="scientific">Pedobacter metabolipauper</name>
    <dbReference type="NCBI Taxonomy" id="425513"/>
    <lineage>
        <taxon>Bacteria</taxon>
        <taxon>Pseudomonadati</taxon>
        <taxon>Bacteroidota</taxon>
        <taxon>Sphingobacteriia</taxon>
        <taxon>Sphingobacteriales</taxon>
        <taxon>Sphingobacteriaceae</taxon>
        <taxon>Pedobacter</taxon>
    </lineage>
</organism>
<dbReference type="AlphaFoldDB" id="A0A4R6T2G4"/>
<evidence type="ECO:0000256" key="1">
    <source>
        <dbReference type="SAM" id="SignalP"/>
    </source>
</evidence>
<accession>A0A4R6T2G4</accession>
<comment type="caution">
    <text evidence="2">The sequence shown here is derived from an EMBL/GenBank/DDBJ whole genome shotgun (WGS) entry which is preliminary data.</text>
</comment>
<evidence type="ECO:0000313" key="2">
    <source>
        <dbReference type="EMBL" id="TDQ11898.1"/>
    </source>
</evidence>
<feature type="signal peptide" evidence="1">
    <location>
        <begin position="1"/>
        <end position="20"/>
    </location>
</feature>
<feature type="chain" id="PRO_5020267519" evidence="1">
    <location>
        <begin position="21"/>
        <end position="179"/>
    </location>
</feature>
<dbReference type="EMBL" id="SNYC01000003">
    <property type="protein sequence ID" value="TDQ11898.1"/>
    <property type="molecule type" value="Genomic_DNA"/>
</dbReference>
<gene>
    <name evidence="2" type="ORF">ATK78_1028</name>
</gene>
<proteinExistence type="predicted"/>
<protein>
    <submittedName>
        <fullName evidence="2">Uncharacterized protein</fullName>
    </submittedName>
</protein>
<dbReference type="Proteomes" id="UP000295620">
    <property type="component" value="Unassembled WGS sequence"/>
</dbReference>
<keyword evidence="3" id="KW-1185">Reference proteome</keyword>
<name>A0A4R6T2G4_9SPHI</name>
<dbReference type="RefSeq" id="WP_133574933.1">
    <property type="nucleotide sequence ID" value="NZ_SNYC01000003.1"/>
</dbReference>
<sequence length="179" mass="20265">MNLKISVLLVLMIISNLCFAQETISINNQATLQLPAGAVKYTDKKFIATLSETFSGPVLEALTKHIYQADGIIFRFVINTVVSHKNYVPDKKASLDAVFMEQDVSEDGKPQHQYESRIRVINGNEILVYGFKESGRYNFFCLSKDRKIVLMGELETKPEYSTKTAIVFNNLLESIKFSK</sequence>
<evidence type="ECO:0000313" key="3">
    <source>
        <dbReference type="Proteomes" id="UP000295620"/>
    </source>
</evidence>